<dbReference type="Pfam" id="PF00712">
    <property type="entry name" value="DNA_pol3_beta"/>
    <property type="match status" value="1"/>
</dbReference>
<comment type="similarity">
    <text evidence="2 10">Belongs to the beta sliding clamp family.</text>
</comment>
<evidence type="ECO:0000256" key="3">
    <source>
        <dbReference type="ARBA" id="ARBA00021035"/>
    </source>
</evidence>
<dbReference type="Pfam" id="PF02768">
    <property type="entry name" value="DNA_pol3_beta_3"/>
    <property type="match status" value="1"/>
</dbReference>
<dbReference type="PANTHER" id="PTHR30478">
    <property type="entry name" value="DNA POLYMERASE III SUBUNIT BETA"/>
    <property type="match status" value="1"/>
</dbReference>
<evidence type="ECO:0000313" key="14">
    <source>
        <dbReference type="EMBL" id="HIT17849.1"/>
    </source>
</evidence>
<dbReference type="InterPro" id="IPR046938">
    <property type="entry name" value="DNA_clamp_sf"/>
</dbReference>
<keyword evidence="4 10" id="KW-0963">Cytoplasm</keyword>
<feature type="domain" description="DNA polymerase III beta sliding clamp N-terminal" evidence="11">
    <location>
        <begin position="1"/>
        <end position="125"/>
    </location>
</feature>
<comment type="subcellular location">
    <subcellularLocation>
        <location evidence="1 10">Cytoplasm</location>
    </subcellularLocation>
</comment>
<dbReference type="GO" id="GO:0009360">
    <property type="term" value="C:DNA polymerase III complex"/>
    <property type="evidence" value="ECO:0007669"/>
    <property type="project" value="InterPro"/>
</dbReference>
<dbReference type="Pfam" id="PF02767">
    <property type="entry name" value="DNA_pol3_beta_2"/>
    <property type="match status" value="1"/>
</dbReference>
<comment type="caution">
    <text evidence="14">The sequence shown here is derived from an EMBL/GenBank/DDBJ whole genome shotgun (WGS) entry which is preliminary data.</text>
</comment>
<dbReference type="PIRSF" id="PIRSF000804">
    <property type="entry name" value="DNA_pol_III_b"/>
    <property type="match status" value="1"/>
</dbReference>
<reference evidence="14" key="2">
    <citation type="journal article" date="2021" name="PeerJ">
        <title>Extensive microbial diversity within the chicken gut microbiome revealed by metagenomics and culture.</title>
        <authorList>
            <person name="Gilroy R."/>
            <person name="Ravi A."/>
            <person name="Getino M."/>
            <person name="Pursley I."/>
            <person name="Horton D.L."/>
            <person name="Alikhan N.F."/>
            <person name="Baker D."/>
            <person name="Gharbi K."/>
            <person name="Hall N."/>
            <person name="Watson M."/>
            <person name="Adriaenssens E.M."/>
            <person name="Foster-Nyarko E."/>
            <person name="Jarju S."/>
            <person name="Secka A."/>
            <person name="Antonio M."/>
            <person name="Oren A."/>
            <person name="Chaudhuri R.R."/>
            <person name="La Ragione R."/>
            <person name="Hildebrand F."/>
            <person name="Pallen M.J."/>
        </authorList>
    </citation>
    <scope>NUCLEOTIDE SEQUENCE</scope>
    <source>
        <strain evidence="14">14508</strain>
    </source>
</reference>
<dbReference type="GO" id="GO:0003677">
    <property type="term" value="F:DNA binding"/>
    <property type="evidence" value="ECO:0007669"/>
    <property type="project" value="UniProtKB-UniRule"/>
</dbReference>
<evidence type="ECO:0000313" key="15">
    <source>
        <dbReference type="Proteomes" id="UP000886893"/>
    </source>
</evidence>
<dbReference type="Gene3D" id="3.70.10.10">
    <property type="match status" value="1"/>
</dbReference>
<evidence type="ECO:0000256" key="8">
    <source>
        <dbReference type="ARBA" id="ARBA00022932"/>
    </source>
</evidence>
<evidence type="ECO:0000256" key="2">
    <source>
        <dbReference type="ARBA" id="ARBA00010752"/>
    </source>
</evidence>
<evidence type="ECO:0000256" key="4">
    <source>
        <dbReference type="ARBA" id="ARBA00022490"/>
    </source>
</evidence>
<dbReference type="SMART" id="SM00480">
    <property type="entry name" value="POL3Bc"/>
    <property type="match status" value="1"/>
</dbReference>
<organism evidence="14 15">
    <name type="scientific">Candidatus Caccosoma faecigallinarum</name>
    <dbReference type="NCBI Taxonomy" id="2840720"/>
    <lineage>
        <taxon>Bacteria</taxon>
        <taxon>Bacillati</taxon>
        <taxon>Bacillota</taxon>
        <taxon>Bacillota incertae sedis</taxon>
        <taxon>Candidatus Caccosoma</taxon>
    </lineage>
</organism>
<accession>A0A9D1G957</accession>
<comment type="subunit">
    <text evidence="10">Forms a ring-shaped head-to-tail homodimer around DNA.</text>
</comment>
<dbReference type="InterPro" id="IPR022637">
    <property type="entry name" value="DNA_polIII_beta_cen"/>
</dbReference>
<dbReference type="AlphaFoldDB" id="A0A9D1G957"/>
<dbReference type="NCBIfam" id="TIGR00663">
    <property type="entry name" value="dnan"/>
    <property type="match status" value="1"/>
</dbReference>
<dbReference type="GO" id="GO:0003887">
    <property type="term" value="F:DNA-directed DNA polymerase activity"/>
    <property type="evidence" value="ECO:0007669"/>
    <property type="project" value="UniProtKB-UniRule"/>
</dbReference>
<dbReference type="EMBL" id="DVKI01000180">
    <property type="protein sequence ID" value="HIT17849.1"/>
    <property type="molecule type" value="Genomic_DNA"/>
</dbReference>
<keyword evidence="7 10" id="KW-0235">DNA replication</keyword>
<dbReference type="PANTHER" id="PTHR30478:SF0">
    <property type="entry name" value="BETA SLIDING CLAMP"/>
    <property type="match status" value="1"/>
</dbReference>
<keyword evidence="8 10" id="KW-0239">DNA-directed DNA polymerase</keyword>
<dbReference type="Gene3D" id="3.10.150.10">
    <property type="entry name" value="DNA Polymerase III, subunit A, domain 2"/>
    <property type="match status" value="1"/>
</dbReference>
<evidence type="ECO:0000256" key="10">
    <source>
        <dbReference type="PIRNR" id="PIRNR000804"/>
    </source>
</evidence>
<dbReference type="InterPro" id="IPR001001">
    <property type="entry name" value="DNA_polIII_beta"/>
</dbReference>
<protein>
    <recommendedName>
        <fullName evidence="3 10">Beta sliding clamp</fullName>
    </recommendedName>
</protein>
<feature type="domain" description="DNA polymerase III beta sliding clamp C-terminal" evidence="13">
    <location>
        <begin position="250"/>
        <end position="370"/>
    </location>
</feature>
<dbReference type="GO" id="GO:0006271">
    <property type="term" value="P:DNA strand elongation involved in DNA replication"/>
    <property type="evidence" value="ECO:0007669"/>
    <property type="project" value="TreeGrafter"/>
</dbReference>
<evidence type="ECO:0000259" key="11">
    <source>
        <dbReference type="Pfam" id="PF00712"/>
    </source>
</evidence>
<dbReference type="GO" id="GO:0008408">
    <property type="term" value="F:3'-5' exonuclease activity"/>
    <property type="evidence" value="ECO:0007669"/>
    <property type="project" value="InterPro"/>
</dbReference>
<keyword evidence="9" id="KW-0238">DNA-binding</keyword>
<evidence type="ECO:0000256" key="5">
    <source>
        <dbReference type="ARBA" id="ARBA00022679"/>
    </source>
</evidence>
<reference evidence="14" key="1">
    <citation type="submission" date="2020-10" db="EMBL/GenBank/DDBJ databases">
        <authorList>
            <person name="Gilroy R."/>
        </authorList>
    </citation>
    <scope>NUCLEOTIDE SEQUENCE</scope>
    <source>
        <strain evidence="14">14508</strain>
    </source>
</reference>
<evidence type="ECO:0000256" key="7">
    <source>
        <dbReference type="ARBA" id="ARBA00022705"/>
    </source>
</evidence>
<feature type="domain" description="DNA polymerase III beta sliding clamp central" evidence="12">
    <location>
        <begin position="137"/>
        <end position="247"/>
    </location>
</feature>
<dbReference type="InterPro" id="IPR022634">
    <property type="entry name" value="DNA_polIII_beta_N"/>
</dbReference>
<keyword evidence="6 10" id="KW-0548">Nucleotidyltransferase</keyword>
<evidence type="ECO:0000256" key="1">
    <source>
        <dbReference type="ARBA" id="ARBA00004496"/>
    </source>
</evidence>
<comment type="function">
    <text evidence="10">Confers DNA tethering and processivity to DNA polymerases and other proteins. Acts as a clamp, forming a ring around DNA (a reaction catalyzed by the clamp-loading complex) which diffuses in an ATP-independent manner freely and bidirectionally along dsDNA. Initially characterized for its ability to contact the catalytic subunit of DNA polymerase III (Pol III), a complex, multichain enzyme responsible for most of the replicative synthesis in bacteria; Pol III exhibits 3'-5' exonuclease proofreading activity. The beta chain is required for initiation of replication as well as for processivity of DNA replication.</text>
</comment>
<sequence length="373" mass="41894">MKFKINRQILLVNLSKVSKAVNNKTPFLALTGILFNLTSEYLELIGSDNDLCIRCIINKEVNGDQVIEIEEVGSTVINEKIICEIVRKVESDMIEIDVMDNLAKIRSDKSIFSVNTIPAIDYPSIDFSLIGDSFSIDALELKNVFDQTLFASSDKEARPILTGLNVKCANNTLEFVATDTYRLSKKIIELSTSNEFNVTIPKSSLDELNKIIELGTMVQVYITEKKVIFDLEDCVVISRLISGTYPDTSRLIPNAFDQTLTLSTKDLLGAVDRASILLTERNNVVKLNMKDDEVFVSAKSMEVGYVVEKLNDYYYEGNPLMISFSARFLVEAVRALNSEEITLHFTGDMKPIILKSKTNPNLIELILPVRTYN</sequence>
<dbReference type="SUPFAM" id="SSF55979">
    <property type="entry name" value="DNA clamp"/>
    <property type="match status" value="3"/>
</dbReference>
<gene>
    <name evidence="14" type="primary">dnaN</name>
    <name evidence="14" type="ORF">IAD04_05715</name>
</gene>
<keyword evidence="5 10" id="KW-0808">Transferase</keyword>
<evidence type="ECO:0000259" key="13">
    <source>
        <dbReference type="Pfam" id="PF02768"/>
    </source>
</evidence>
<dbReference type="InterPro" id="IPR022635">
    <property type="entry name" value="DNA_polIII_beta_C"/>
</dbReference>
<evidence type="ECO:0000256" key="9">
    <source>
        <dbReference type="ARBA" id="ARBA00023125"/>
    </source>
</evidence>
<dbReference type="GO" id="GO:0005737">
    <property type="term" value="C:cytoplasm"/>
    <property type="evidence" value="ECO:0007669"/>
    <property type="project" value="UniProtKB-SubCell"/>
</dbReference>
<dbReference type="CDD" id="cd00140">
    <property type="entry name" value="beta_clamp"/>
    <property type="match status" value="1"/>
</dbReference>
<proteinExistence type="inferred from homology"/>
<name>A0A9D1G957_9FIRM</name>
<evidence type="ECO:0000259" key="12">
    <source>
        <dbReference type="Pfam" id="PF02767"/>
    </source>
</evidence>
<evidence type="ECO:0000256" key="6">
    <source>
        <dbReference type="ARBA" id="ARBA00022695"/>
    </source>
</evidence>
<dbReference type="Proteomes" id="UP000886893">
    <property type="component" value="Unassembled WGS sequence"/>
</dbReference>